<organism evidence="9 11">
    <name type="scientific">Rotaria sordida</name>
    <dbReference type="NCBI Taxonomy" id="392033"/>
    <lineage>
        <taxon>Eukaryota</taxon>
        <taxon>Metazoa</taxon>
        <taxon>Spiralia</taxon>
        <taxon>Gnathifera</taxon>
        <taxon>Rotifera</taxon>
        <taxon>Eurotatoria</taxon>
        <taxon>Bdelloidea</taxon>
        <taxon>Philodinida</taxon>
        <taxon>Philodinidae</taxon>
        <taxon>Rotaria</taxon>
    </lineage>
</organism>
<dbReference type="GO" id="GO:0005576">
    <property type="term" value="C:extracellular region"/>
    <property type="evidence" value="ECO:0007669"/>
    <property type="project" value="UniProtKB-SubCell"/>
</dbReference>
<dbReference type="PROSITE" id="PS51125">
    <property type="entry name" value="NHL"/>
    <property type="match status" value="2"/>
</dbReference>
<dbReference type="Pfam" id="PF01436">
    <property type="entry name" value="NHL"/>
    <property type="match status" value="1"/>
</dbReference>
<dbReference type="Proteomes" id="UP000663882">
    <property type="component" value="Unassembled WGS sequence"/>
</dbReference>
<evidence type="ECO:0000313" key="10">
    <source>
        <dbReference type="EMBL" id="CAF1029085.1"/>
    </source>
</evidence>
<evidence type="ECO:0000256" key="1">
    <source>
        <dbReference type="ARBA" id="ARBA00004613"/>
    </source>
</evidence>
<feature type="signal peptide" evidence="8">
    <location>
        <begin position="1"/>
        <end position="19"/>
    </location>
</feature>
<evidence type="ECO:0000313" key="9">
    <source>
        <dbReference type="EMBL" id="CAF0990285.1"/>
    </source>
</evidence>
<comment type="caution">
    <text evidence="9">The sequence shown here is derived from an EMBL/GenBank/DDBJ whole genome shotgun (WGS) entry which is preliminary data.</text>
</comment>
<evidence type="ECO:0000256" key="4">
    <source>
        <dbReference type="ARBA" id="ARBA00022729"/>
    </source>
</evidence>
<reference evidence="9" key="1">
    <citation type="submission" date="2021-02" db="EMBL/GenBank/DDBJ databases">
        <authorList>
            <person name="Nowell W R."/>
        </authorList>
    </citation>
    <scope>NUCLEOTIDE SEQUENCE</scope>
</reference>
<dbReference type="AlphaFoldDB" id="A0A814FUJ0"/>
<feature type="chain" id="PRO_5036410100" description="NHL repeat-containing protein" evidence="8">
    <location>
        <begin position="20"/>
        <end position="366"/>
    </location>
</feature>
<sequence>MILIYIIFGLYYSSLSIQAVHVSSCAKWNTTGITVIGTNSPGNASNQLYLPQGMFLHRETNTLYIADTNNRRIQMFSLNSAPSMGITVASNIDSMSAIYVDDDGLTMYVALQYENRVEKWIKNALNGEQIGDQCKQCTGVWLDKEKNIYMTESGTHSILKWSPTTNTKTTIAGRTDELGQTADKLYFPRGIYINRLNDALYVADMMNNRIQKWNRNSQEGITIAGSKDGISGDDNSKLASPSYVWVDEESDIIYIADSDNNRIQRWLPNQLTGTTIAGGADILIIGRGNADNQLSVPNSLTFDNLGNLYVCDGKNHRVQMFLLIDNQTCPTSPTSHSHALFTKIPTITLNILMFLSWIILTNSKLN</sequence>
<dbReference type="InterPro" id="IPR011042">
    <property type="entry name" value="6-blade_b-propeller_TolB-like"/>
</dbReference>
<comment type="similarity">
    <text evidence="2">Belongs to the major royal jelly protein family.</text>
</comment>
<evidence type="ECO:0000256" key="8">
    <source>
        <dbReference type="SAM" id="SignalP"/>
    </source>
</evidence>
<keyword evidence="6" id="KW-0325">Glycoprotein</keyword>
<evidence type="ECO:0008006" key="12">
    <source>
        <dbReference type="Google" id="ProtNLM"/>
    </source>
</evidence>
<dbReference type="Gene3D" id="2.120.10.30">
    <property type="entry name" value="TolB, C-terminal domain"/>
    <property type="match status" value="2"/>
</dbReference>
<evidence type="ECO:0000256" key="5">
    <source>
        <dbReference type="ARBA" id="ARBA00022737"/>
    </source>
</evidence>
<accession>A0A814FUJ0</accession>
<evidence type="ECO:0000313" key="11">
    <source>
        <dbReference type="Proteomes" id="UP000663882"/>
    </source>
</evidence>
<dbReference type="EMBL" id="CAJNOT010000588">
    <property type="protein sequence ID" value="CAF1029085.1"/>
    <property type="molecule type" value="Genomic_DNA"/>
</dbReference>
<comment type="subcellular location">
    <subcellularLocation>
        <location evidence="1">Secreted</location>
    </subcellularLocation>
</comment>
<name>A0A814FUJ0_9BILA</name>
<dbReference type="Proteomes" id="UP000663864">
    <property type="component" value="Unassembled WGS sequence"/>
</dbReference>
<evidence type="ECO:0000256" key="2">
    <source>
        <dbReference type="ARBA" id="ARBA00009127"/>
    </source>
</evidence>
<keyword evidence="5" id="KW-0677">Repeat</keyword>
<dbReference type="Pfam" id="PF03022">
    <property type="entry name" value="MRJP"/>
    <property type="match status" value="1"/>
</dbReference>
<keyword evidence="4 8" id="KW-0732">Signal</keyword>
<feature type="repeat" description="NHL" evidence="7">
    <location>
        <begin position="287"/>
        <end position="321"/>
    </location>
</feature>
<evidence type="ECO:0000256" key="3">
    <source>
        <dbReference type="ARBA" id="ARBA00022525"/>
    </source>
</evidence>
<dbReference type="InterPro" id="IPR001258">
    <property type="entry name" value="NHL_repeat"/>
</dbReference>
<dbReference type="PANTHER" id="PTHR10680">
    <property type="entry name" value="PEPTIDYL-GLYCINE ALPHA-AMIDATING MONOOXYGENASE"/>
    <property type="match status" value="1"/>
</dbReference>
<keyword evidence="3" id="KW-0964">Secreted</keyword>
<dbReference type="OrthoDB" id="654191at2759"/>
<evidence type="ECO:0000256" key="7">
    <source>
        <dbReference type="PROSITE-ProRule" id="PRU00504"/>
    </source>
</evidence>
<dbReference type="EMBL" id="CAJNOO010000605">
    <property type="protein sequence ID" value="CAF0990285.1"/>
    <property type="molecule type" value="Genomic_DNA"/>
</dbReference>
<dbReference type="SUPFAM" id="SSF101898">
    <property type="entry name" value="NHL repeat"/>
    <property type="match status" value="1"/>
</dbReference>
<feature type="repeat" description="NHL" evidence="7">
    <location>
        <begin position="172"/>
        <end position="216"/>
    </location>
</feature>
<proteinExistence type="inferred from homology"/>
<gene>
    <name evidence="9" type="ORF">RFH988_LOCUS13616</name>
    <name evidence="10" type="ORF">ZHD862_LOCUS13948</name>
</gene>
<dbReference type="CDD" id="cd05819">
    <property type="entry name" value="NHL"/>
    <property type="match status" value="1"/>
</dbReference>
<evidence type="ECO:0000256" key="6">
    <source>
        <dbReference type="ARBA" id="ARBA00023180"/>
    </source>
</evidence>
<dbReference type="PANTHER" id="PTHR10680:SF14">
    <property type="entry name" value="PEPTIDYL-GLYCINE ALPHA-AMIDATING MONOOXYGENASE"/>
    <property type="match status" value="1"/>
</dbReference>
<protein>
    <recommendedName>
        <fullName evidence="12">NHL repeat-containing protein</fullName>
    </recommendedName>
</protein>
<dbReference type="InterPro" id="IPR017996">
    <property type="entry name" value="MRJP/yellow-related"/>
</dbReference>